<evidence type="ECO:0000313" key="2">
    <source>
        <dbReference type="EMBL" id="KAL2728327.1"/>
    </source>
</evidence>
<accession>A0ABD2B6I9</accession>
<evidence type="ECO:0000313" key="3">
    <source>
        <dbReference type="Proteomes" id="UP001607303"/>
    </source>
</evidence>
<sequence>MKLERKYGHGKEKKRKEKTYPSKTRVRKSSSIIRSWKNLEERSHSLGNTCSLLVSDVSQVLPTQVPPRGVACKNLSPSMVLGCCNDCCTWK</sequence>
<proteinExistence type="predicted"/>
<name>A0ABD2B6I9_VESMC</name>
<dbReference type="EMBL" id="JAYRBN010000100">
    <property type="protein sequence ID" value="KAL2728327.1"/>
    <property type="molecule type" value="Genomic_DNA"/>
</dbReference>
<comment type="caution">
    <text evidence="2">The sequence shown here is derived from an EMBL/GenBank/DDBJ whole genome shotgun (WGS) entry which is preliminary data.</text>
</comment>
<protein>
    <submittedName>
        <fullName evidence="2">Uncharacterized protein</fullName>
    </submittedName>
</protein>
<keyword evidence="3" id="KW-1185">Reference proteome</keyword>
<evidence type="ECO:0000256" key="1">
    <source>
        <dbReference type="SAM" id="MobiDB-lite"/>
    </source>
</evidence>
<dbReference type="Proteomes" id="UP001607303">
    <property type="component" value="Unassembled WGS sequence"/>
</dbReference>
<dbReference type="AlphaFoldDB" id="A0ABD2B6I9"/>
<gene>
    <name evidence="2" type="ORF">V1477_017603</name>
</gene>
<reference evidence="2 3" key="1">
    <citation type="journal article" date="2024" name="Ann. Entomol. Soc. Am.">
        <title>Genomic analyses of the southern and eastern yellowjacket wasps (Hymenoptera: Vespidae) reveal evolutionary signatures of social life.</title>
        <authorList>
            <person name="Catto M.A."/>
            <person name="Caine P.B."/>
            <person name="Orr S.E."/>
            <person name="Hunt B.G."/>
            <person name="Goodisman M.A.D."/>
        </authorList>
    </citation>
    <scope>NUCLEOTIDE SEQUENCE [LARGE SCALE GENOMIC DNA]</scope>
    <source>
        <strain evidence="2">232</strain>
        <tissue evidence="2">Head and thorax</tissue>
    </source>
</reference>
<organism evidence="2 3">
    <name type="scientific">Vespula maculifrons</name>
    <name type="common">Eastern yellow jacket</name>
    <name type="synonym">Wasp</name>
    <dbReference type="NCBI Taxonomy" id="7453"/>
    <lineage>
        <taxon>Eukaryota</taxon>
        <taxon>Metazoa</taxon>
        <taxon>Ecdysozoa</taxon>
        <taxon>Arthropoda</taxon>
        <taxon>Hexapoda</taxon>
        <taxon>Insecta</taxon>
        <taxon>Pterygota</taxon>
        <taxon>Neoptera</taxon>
        <taxon>Endopterygota</taxon>
        <taxon>Hymenoptera</taxon>
        <taxon>Apocrita</taxon>
        <taxon>Aculeata</taxon>
        <taxon>Vespoidea</taxon>
        <taxon>Vespidae</taxon>
        <taxon>Vespinae</taxon>
        <taxon>Vespula</taxon>
    </lineage>
</organism>
<feature type="region of interest" description="Disordered" evidence="1">
    <location>
        <begin position="1"/>
        <end position="26"/>
    </location>
</feature>
<feature type="compositionally biased region" description="Basic and acidic residues" evidence="1">
    <location>
        <begin position="1"/>
        <end position="10"/>
    </location>
</feature>